<evidence type="ECO:0008006" key="4">
    <source>
        <dbReference type="Google" id="ProtNLM"/>
    </source>
</evidence>
<feature type="transmembrane region" description="Helical" evidence="1">
    <location>
        <begin position="78"/>
        <end position="103"/>
    </location>
</feature>
<gene>
    <name evidence="2" type="ORF">GY22_00095</name>
</gene>
<protein>
    <recommendedName>
        <fullName evidence="4">Stage II sporulation protein M</fullName>
    </recommendedName>
</protein>
<dbReference type="AlphaFoldDB" id="A0A0A6VW77"/>
<dbReference type="Proteomes" id="UP000030466">
    <property type="component" value="Unassembled WGS sequence"/>
</dbReference>
<evidence type="ECO:0000313" key="2">
    <source>
        <dbReference type="EMBL" id="KHD98826.1"/>
    </source>
</evidence>
<feature type="transmembrane region" description="Helical" evidence="1">
    <location>
        <begin position="115"/>
        <end position="141"/>
    </location>
</feature>
<organism evidence="2 3">
    <name type="scientific">Kocuria rosea subsp. polaris</name>
    <dbReference type="NCBI Taxonomy" id="136273"/>
    <lineage>
        <taxon>Bacteria</taxon>
        <taxon>Bacillati</taxon>
        <taxon>Actinomycetota</taxon>
        <taxon>Actinomycetes</taxon>
        <taxon>Micrococcales</taxon>
        <taxon>Micrococcaceae</taxon>
        <taxon>Kocuria</taxon>
    </lineage>
</organism>
<evidence type="ECO:0000313" key="3">
    <source>
        <dbReference type="Proteomes" id="UP000030466"/>
    </source>
</evidence>
<sequence>MKTVPTDLRTAPRDARAARRALGWAAAAATALFVAGFLVGYESISRVPATLQDTAGAGQDHDGSFGAILVRNLGAAALLYSGVLTGGLLTGTSLALLSVYVGATAKIGVLNVGAAALAGAAGWYAGLEFLGCLVAAAAGLLPLTAALTARRHGLVRSYLTALPASLGVLALAATLLLAAAGIEAALIARR</sequence>
<comment type="caution">
    <text evidence="2">The sequence shown here is derived from an EMBL/GenBank/DDBJ whole genome shotgun (WGS) entry which is preliminary data.</text>
</comment>
<reference evidence="2 3" key="1">
    <citation type="journal article" date="2003" name="Int. J. Syst. Evol. Microbiol.">
        <title>Kocuria polaris sp. nov., an orange-pigmented psychrophilic bacterium isolated from an Antarctic cyanobacterial mat sample.</title>
        <authorList>
            <person name="Reddy G.S."/>
            <person name="Prakash J.S."/>
            <person name="Prabahar V."/>
            <person name="Matsumoto G.I."/>
            <person name="Stackebrandt E."/>
            <person name="Shivaji S."/>
        </authorList>
    </citation>
    <scope>NUCLEOTIDE SEQUENCE [LARGE SCALE GENOMIC DNA]</scope>
    <source>
        <strain evidence="2 3">CMS 76or</strain>
    </source>
</reference>
<name>A0A0A6VW77_KOCRO</name>
<keyword evidence="1" id="KW-0812">Transmembrane</keyword>
<accession>A0A0A6VW77</accession>
<dbReference type="EMBL" id="JSUH01000001">
    <property type="protein sequence ID" value="KHD98826.1"/>
    <property type="molecule type" value="Genomic_DNA"/>
</dbReference>
<keyword evidence="1" id="KW-1133">Transmembrane helix</keyword>
<keyword evidence="3" id="KW-1185">Reference proteome</keyword>
<dbReference type="RefSeq" id="WP_035923192.1">
    <property type="nucleotide sequence ID" value="NZ_JSUH01000001.1"/>
</dbReference>
<feature type="transmembrane region" description="Helical" evidence="1">
    <location>
        <begin position="21"/>
        <end position="41"/>
    </location>
</feature>
<proteinExistence type="predicted"/>
<feature type="transmembrane region" description="Helical" evidence="1">
    <location>
        <begin position="161"/>
        <end position="188"/>
    </location>
</feature>
<keyword evidence="1" id="KW-0472">Membrane</keyword>
<evidence type="ECO:0000256" key="1">
    <source>
        <dbReference type="SAM" id="Phobius"/>
    </source>
</evidence>